<evidence type="ECO:0000256" key="4">
    <source>
        <dbReference type="ARBA" id="ARBA00022803"/>
    </source>
</evidence>
<dbReference type="InterPro" id="IPR051476">
    <property type="entry name" value="Bac_ResReg_Asp_Phosphatase"/>
</dbReference>
<dbReference type="PANTHER" id="PTHR46630">
    <property type="entry name" value="TETRATRICOPEPTIDE REPEAT PROTEIN 29"/>
    <property type="match status" value="1"/>
</dbReference>
<evidence type="ECO:0000256" key="1">
    <source>
        <dbReference type="ARBA" id="ARBA00004496"/>
    </source>
</evidence>
<proteinExistence type="inferred from homology"/>
<evidence type="ECO:0000313" key="7">
    <source>
        <dbReference type="EMBL" id="SMC28374.1"/>
    </source>
</evidence>
<evidence type="ECO:0000256" key="2">
    <source>
        <dbReference type="ARBA" id="ARBA00022490"/>
    </source>
</evidence>
<dbReference type="OrthoDB" id="8586622at2"/>
<keyword evidence="4" id="KW-0802">TPR repeat</keyword>
<evidence type="ECO:0008006" key="9">
    <source>
        <dbReference type="Google" id="ProtNLM"/>
    </source>
</evidence>
<dbReference type="InterPro" id="IPR019734">
    <property type="entry name" value="TPR_rpt"/>
</dbReference>
<evidence type="ECO:0000256" key="3">
    <source>
        <dbReference type="ARBA" id="ARBA00022737"/>
    </source>
</evidence>
<dbReference type="AlphaFoldDB" id="A0A1W1XX01"/>
<comment type="subcellular location">
    <subcellularLocation>
        <location evidence="1">Cytoplasm</location>
    </subcellularLocation>
</comment>
<dbReference type="PANTHER" id="PTHR46630:SF1">
    <property type="entry name" value="TETRATRICOPEPTIDE REPEAT PROTEIN 29"/>
    <property type="match status" value="1"/>
</dbReference>
<gene>
    <name evidence="7" type="ORF">SAMN02745857_03222</name>
</gene>
<dbReference type="SUPFAM" id="SSF48452">
    <property type="entry name" value="TPR-like"/>
    <property type="match status" value="2"/>
</dbReference>
<dbReference type="RefSeq" id="WP_084092070.1">
    <property type="nucleotide sequence ID" value="NZ_FWXD01000022.1"/>
</dbReference>
<evidence type="ECO:0000256" key="6">
    <source>
        <dbReference type="SAM" id="Coils"/>
    </source>
</evidence>
<dbReference type="Proteomes" id="UP000192761">
    <property type="component" value="Unassembled WGS sequence"/>
</dbReference>
<protein>
    <recommendedName>
        <fullName evidence="9">Tetratricopeptide repeat-containing protein</fullName>
    </recommendedName>
</protein>
<dbReference type="InterPro" id="IPR011990">
    <property type="entry name" value="TPR-like_helical_dom_sf"/>
</dbReference>
<keyword evidence="2" id="KW-0963">Cytoplasm</keyword>
<organism evidence="7 8">
    <name type="scientific">Andreprevotia lacus DSM 23236</name>
    <dbReference type="NCBI Taxonomy" id="1121001"/>
    <lineage>
        <taxon>Bacteria</taxon>
        <taxon>Pseudomonadati</taxon>
        <taxon>Pseudomonadota</taxon>
        <taxon>Betaproteobacteria</taxon>
        <taxon>Neisseriales</taxon>
        <taxon>Chitinibacteraceae</taxon>
        <taxon>Andreprevotia</taxon>
    </lineage>
</organism>
<dbReference type="Gene3D" id="1.25.40.10">
    <property type="entry name" value="Tetratricopeptide repeat domain"/>
    <property type="match status" value="2"/>
</dbReference>
<evidence type="ECO:0000256" key="5">
    <source>
        <dbReference type="ARBA" id="ARBA00038253"/>
    </source>
</evidence>
<evidence type="ECO:0000313" key="8">
    <source>
        <dbReference type="Proteomes" id="UP000192761"/>
    </source>
</evidence>
<dbReference type="STRING" id="1121001.SAMN02745857_03222"/>
<dbReference type="GO" id="GO:0005737">
    <property type="term" value="C:cytoplasm"/>
    <property type="evidence" value="ECO:0007669"/>
    <property type="project" value="UniProtKB-SubCell"/>
</dbReference>
<sequence length="361" mass="39234">MHPSDDNLLHELEPIATAAANGSPPEPADGEALLRRARASGSPQLVGLAQLIMGHAWQHVGALLMAQRLFRRAALTFQQAGLSRQHVEAMIEVGRACNVAGDVTQALAAWTASLAHARDSHDMYNCARVYLGVGQVYVGFGDHATALQYHELALKLALPLAQDRLCCEALINVAGDAYRAGLHARAIEALDEAERLLAGPVHNRVWSAEVCNYRGLIEYALGNDAAALPLLETAFALHNENDNLWGKAHALLALGRAWARQGDVASAERNLLGARELARHAGMLALQQDCAELLAELARDRNDAATALRRLRELHALRSEPAKSPQLRLRPQAINQLKTLEARSLQLRARLRYSLPDAPTV</sequence>
<comment type="similarity">
    <text evidence="5">Belongs to the Rap family.</text>
</comment>
<keyword evidence="8" id="KW-1185">Reference proteome</keyword>
<accession>A0A1W1XX01</accession>
<dbReference type="Pfam" id="PF13424">
    <property type="entry name" value="TPR_12"/>
    <property type="match status" value="1"/>
</dbReference>
<dbReference type="EMBL" id="FWXD01000022">
    <property type="protein sequence ID" value="SMC28374.1"/>
    <property type="molecule type" value="Genomic_DNA"/>
</dbReference>
<keyword evidence="3" id="KW-0677">Repeat</keyword>
<dbReference type="SMART" id="SM00028">
    <property type="entry name" value="TPR"/>
    <property type="match status" value="5"/>
</dbReference>
<name>A0A1W1XX01_9NEIS</name>
<feature type="coiled-coil region" evidence="6">
    <location>
        <begin position="283"/>
        <end position="314"/>
    </location>
</feature>
<reference evidence="7 8" key="1">
    <citation type="submission" date="2017-04" db="EMBL/GenBank/DDBJ databases">
        <authorList>
            <person name="Afonso C.L."/>
            <person name="Miller P.J."/>
            <person name="Scott M.A."/>
            <person name="Spackman E."/>
            <person name="Goraichik I."/>
            <person name="Dimitrov K.M."/>
            <person name="Suarez D.L."/>
            <person name="Swayne D.E."/>
        </authorList>
    </citation>
    <scope>NUCLEOTIDE SEQUENCE [LARGE SCALE GENOMIC DNA]</scope>
    <source>
        <strain evidence="7 8">DSM 23236</strain>
    </source>
</reference>
<keyword evidence="6" id="KW-0175">Coiled coil</keyword>